<keyword evidence="2" id="KW-1003">Cell membrane</keyword>
<dbReference type="Proteomes" id="UP000018458">
    <property type="component" value="Unassembled WGS sequence"/>
</dbReference>
<dbReference type="InterPro" id="IPR011990">
    <property type="entry name" value="TPR-like_helical_dom_sf"/>
</dbReference>
<evidence type="ECO:0000256" key="6">
    <source>
        <dbReference type="ARBA" id="ARBA00023186"/>
    </source>
</evidence>
<keyword evidence="4 10" id="KW-1133">Transmembrane helix</keyword>
<gene>
    <name evidence="12" type="ORF">HMPREF9444_01086</name>
</gene>
<keyword evidence="13" id="KW-1185">Reference proteome</keyword>
<comment type="caution">
    <text evidence="12">The sequence shown here is derived from an EMBL/GenBank/DDBJ whole genome shotgun (WGS) entry which is preliminary data.</text>
</comment>
<dbReference type="PANTHER" id="PTHR38035:SF1">
    <property type="entry name" value="ANCILLARY SECYEG TRANSLOCON SUBUNIT"/>
    <property type="match status" value="1"/>
</dbReference>
<comment type="similarity">
    <text evidence="7">Belongs to the YfgM family.</text>
</comment>
<dbReference type="InterPro" id="IPR018704">
    <property type="entry name" value="SecYEG/CpoB_TPR"/>
</dbReference>
<accession>E8LK49</accession>
<evidence type="ECO:0000256" key="10">
    <source>
        <dbReference type="SAM" id="Phobius"/>
    </source>
</evidence>
<feature type="transmembrane region" description="Helical" evidence="10">
    <location>
        <begin position="21"/>
        <end position="39"/>
    </location>
</feature>
<dbReference type="InterPro" id="IPR026039">
    <property type="entry name" value="YfgM"/>
</dbReference>
<sequence length="223" mass="24818">MDVLTDDHEREEVVKKWWHEYWKPIALGVVIALGGLIGFRQYQSYELNKSQEQALAVYQLQEQLNEKGLDVIADAQKFIAENDNIYGALVALDVATLQMTEDKFTDAAATLEQATAKGGDLLKPAITLTLARLQAQNQEYDKAVSTANSVNSDAYALEKFEVLGDIYMASGDRQKAHDAYKNAIELCKSKKLPINGILQMKFDNLIAAGDTPAFREMSALQQQ</sequence>
<proteinExistence type="inferred from homology"/>
<dbReference type="InterPro" id="IPR019734">
    <property type="entry name" value="TPR_rpt"/>
</dbReference>
<dbReference type="Gene3D" id="1.25.40.10">
    <property type="entry name" value="Tetratricopeptide repeat domain"/>
    <property type="match status" value="1"/>
</dbReference>
<dbReference type="GO" id="GO:0044877">
    <property type="term" value="F:protein-containing complex binding"/>
    <property type="evidence" value="ECO:0007669"/>
    <property type="project" value="InterPro"/>
</dbReference>
<comment type="subcellular location">
    <subcellularLocation>
        <location evidence="1">Cell membrane</location>
        <topology evidence="1">Single-pass type II membrane protein</topology>
    </subcellularLocation>
</comment>
<dbReference type="STRING" id="762983.HMPREF9444_01086"/>
<evidence type="ECO:0000256" key="1">
    <source>
        <dbReference type="ARBA" id="ARBA00004401"/>
    </source>
</evidence>
<dbReference type="RefSeq" id="WP_009143287.1">
    <property type="nucleotide sequence ID" value="NZ_GL830988.1"/>
</dbReference>
<evidence type="ECO:0000256" key="2">
    <source>
        <dbReference type="ARBA" id="ARBA00022475"/>
    </source>
</evidence>
<dbReference type="HOGENOM" id="CLU_084785_0_0_6"/>
<dbReference type="EMBL" id="AEVO01000051">
    <property type="protein sequence ID" value="EFY07165.1"/>
    <property type="molecule type" value="Genomic_DNA"/>
</dbReference>
<evidence type="ECO:0000256" key="5">
    <source>
        <dbReference type="ARBA" id="ARBA00023136"/>
    </source>
</evidence>
<keyword evidence="5 10" id="KW-0472">Membrane</keyword>
<evidence type="ECO:0000256" key="8">
    <source>
        <dbReference type="ARBA" id="ARBA00024235"/>
    </source>
</evidence>
<organism evidence="12 13">
    <name type="scientific">Succinatimonas hippei (strain DSM 22608 / JCM 16073 / KCTC 15190 / YIT 12066)</name>
    <dbReference type="NCBI Taxonomy" id="762983"/>
    <lineage>
        <taxon>Bacteria</taxon>
        <taxon>Pseudomonadati</taxon>
        <taxon>Pseudomonadota</taxon>
        <taxon>Gammaproteobacteria</taxon>
        <taxon>Aeromonadales</taxon>
        <taxon>Succinivibrionaceae</taxon>
        <taxon>Succinatimonas</taxon>
    </lineage>
</organism>
<dbReference type="PROSITE" id="PS50005">
    <property type="entry name" value="TPR"/>
    <property type="match status" value="1"/>
</dbReference>
<keyword evidence="9" id="KW-0802">TPR repeat</keyword>
<dbReference type="SUPFAM" id="SSF48452">
    <property type="entry name" value="TPR-like"/>
    <property type="match status" value="1"/>
</dbReference>
<dbReference type="eggNOG" id="COG2976">
    <property type="taxonomic scope" value="Bacteria"/>
</dbReference>
<dbReference type="Pfam" id="PF09976">
    <property type="entry name" value="TPR_21"/>
    <property type="match status" value="1"/>
</dbReference>
<evidence type="ECO:0000256" key="4">
    <source>
        <dbReference type="ARBA" id="ARBA00022989"/>
    </source>
</evidence>
<evidence type="ECO:0000313" key="12">
    <source>
        <dbReference type="EMBL" id="EFY07165.1"/>
    </source>
</evidence>
<evidence type="ECO:0000256" key="9">
    <source>
        <dbReference type="PROSITE-ProRule" id="PRU00339"/>
    </source>
</evidence>
<dbReference type="AlphaFoldDB" id="E8LK49"/>
<evidence type="ECO:0000259" key="11">
    <source>
        <dbReference type="Pfam" id="PF09976"/>
    </source>
</evidence>
<name>E8LK49_SUCHY</name>
<evidence type="ECO:0000256" key="3">
    <source>
        <dbReference type="ARBA" id="ARBA00022692"/>
    </source>
</evidence>
<keyword evidence="6" id="KW-0143">Chaperone</keyword>
<evidence type="ECO:0000256" key="7">
    <source>
        <dbReference type="ARBA" id="ARBA00024197"/>
    </source>
</evidence>
<feature type="domain" description="Ancillary SecYEG translocon subunit/Cell division coordinator CpoB TPR" evidence="11">
    <location>
        <begin position="15"/>
        <end position="205"/>
    </location>
</feature>
<dbReference type="PIRSF" id="PIRSF006170">
    <property type="entry name" value="YfgM"/>
    <property type="match status" value="1"/>
</dbReference>
<keyword evidence="3 10" id="KW-0812">Transmembrane</keyword>
<evidence type="ECO:0000313" key="13">
    <source>
        <dbReference type="Proteomes" id="UP000018458"/>
    </source>
</evidence>
<feature type="repeat" description="TPR" evidence="9">
    <location>
        <begin position="157"/>
        <end position="190"/>
    </location>
</feature>
<dbReference type="PANTHER" id="PTHR38035">
    <property type="entry name" value="UPF0070 PROTEIN YFGM"/>
    <property type="match status" value="1"/>
</dbReference>
<dbReference type="OrthoDB" id="9789675at2"/>
<reference evidence="12 13" key="1">
    <citation type="submission" date="2011-01" db="EMBL/GenBank/DDBJ databases">
        <authorList>
            <person name="Weinstock G."/>
            <person name="Sodergren E."/>
            <person name="Clifton S."/>
            <person name="Fulton L."/>
            <person name="Fulton B."/>
            <person name="Courtney L."/>
            <person name="Fronick C."/>
            <person name="Harrison M."/>
            <person name="Strong C."/>
            <person name="Farmer C."/>
            <person name="Delahaunty K."/>
            <person name="Markovic C."/>
            <person name="Hall O."/>
            <person name="Minx P."/>
            <person name="Tomlinson C."/>
            <person name="Mitreva M."/>
            <person name="Hou S."/>
            <person name="Chen J."/>
            <person name="Wollam A."/>
            <person name="Pepin K.H."/>
            <person name="Johnson M."/>
            <person name="Bhonagiri V."/>
            <person name="Zhang X."/>
            <person name="Suruliraj S."/>
            <person name="Warren W."/>
            <person name="Chinwalla A."/>
            <person name="Mardis E.R."/>
            <person name="Wilson R.K."/>
        </authorList>
    </citation>
    <scope>NUCLEOTIDE SEQUENCE [LARGE SCALE GENOMIC DNA]</scope>
    <source>
        <strain evidence="13">DSM 22608 / JCM 16073 / KCTC 15190 / YIT 12066</strain>
    </source>
</reference>
<protein>
    <recommendedName>
        <fullName evidence="8">Ancillary SecYEG translocon subunit</fullName>
    </recommendedName>
</protein>
<dbReference type="GO" id="GO:0005886">
    <property type="term" value="C:plasma membrane"/>
    <property type="evidence" value="ECO:0007669"/>
    <property type="project" value="UniProtKB-SubCell"/>
</dbReference>